<evidence type="ECO:0000259" key="5">
    <source>
        <dbReference type="Pfam" id="PF00724"/>
    </source>
</evidence>
<evidence type="ECO:0000256" key="2">
    <source>
        <dbReference type="ARBA" id="ARBA00022630"/>
    </source>
</evidence>
<evidence type="ECO:0000256" key="3">
    <source>
        <dbReference type="ARBA" id="ARBA00022643"/>
    </source>
</evidence>
<comment type="similarity">
    <text evidence="1">Belongs to the NADH:flavin oxidoreductase/NADH oxidase family.</text>
</comment>
<sequence>MSKSLARESIETYVERIGFSLQSPRNTDYYAAEPCWKAIADRGQEAGAMHPDSGPKSHIAGLGRRFGGKYSDATHFWDPREMMLSDIDKFTYAARRAVDAGFQGIQLHAAHGYLLSQFLSAKGNKRIDEYGVSPANRAHLCEFYKRFEGCPSELLLDHQSSDELRNCIEQLRLIIAAGVDFIEISGGTWEDPKVRVEQECLEVSYGVSTASADDSDRSKAQEAFFLEFAKAIRHEFPSVLLMVTGGFCTRSGMRSAIDSGDCDLIGIARPAVLFPQLPNDILFNKNIHDEESTLQTQYIKTPRLVKITGIQAVSFGTESSSQILKMGQS</sequence>
<proteinExistence type="inferred from homology"/>
<dbReference type="PANTHER" id="PTHR43656:SF2">
    <property type="entry name" value="BINDING OXIDOREDUCTASE, PUTATIVE (AFU_ORTHOLOGUE AFUA_2G08260)-RELATED"/>
    <property type="match status" value="1"/>
</dbReference>
<protein>
    <recommendedName>
        <fullName evidence="5">NADH:flavin oxidoreductase/NADH oxidase N-terminal domain-containing protein</fullName>
    </recommendedName>
</protein>
<dbReference type="PANTHER" id="PTHR43656">
    <property type="entry name" value="BINDING OXIDOREDUCTASE, PUTATIVE (AFU_ORTHOLOGUE AFUA_2G08260)-RELATED"/>
    <property type="match status" value="1"/>
</dbReference>
<gene>
    <name evidence="6" type="ORF">RRF57_000151</name>
</gene>
<keyword evidence="7" id="KW-1185">Reference proteome</keyword>
<dbReference type="Pfam" id="PF00724">
    <property type="entry name" value="Oxidored_FMN"/>
    <property type="match status" value="1"/>
</dbReference>
<organism evidence="6 7">
    <name type="scientific">Xylaria bambusicola</name>
    <dbReference type="NCBI Taxonomy" id="326684"/>
    <lineage>
        <taxon>Eukaryota</taxon>
        <taxon>Fungi</taxon>
        <taxon>Dikarya</taxon>
        <taxon>Ascomycota</taxon>
        <taxon>Pezizomycotina</taxon>
        <taxon>Sordariomycetes</taxon>
        <taxon>Xylariomycetidae</taxon>
        <taxon>Xylariales</taxon>
        <taxon>Xylariaceae</taxon>
        <taxon>Xylaria</taxon>
    </lineage>
</organism>
<keyword evidence="4" id="KW-0560">Oxidoreductase</keyword>
<comment type="caution">
    <text evidence="6">The sequence shown here is derived from an EMBL/GenBank/DDBJ whole genome shotgun (WGS) entry which is preliminary data.</text>
</comment>
<dbReference type="SUPFAM" id="SSF51395">
    <property type="entry name" value="FMN-linked oxidoreductases"/>
    <property type="match status" value="1"/>
</dbReference>
<keyword evidence="3" id="KW-0288">FMN</keyword>
<dbReference type="GO" id="GO:0016491">
    <property type="term" value="F:oxidoreductase activity"/>
    <property type="evidence" value="ECO:0007669"/>
    <property type="project" value="UniProtKB-KW"/>
</dbReference>
<name>A0AAN7U350_9PEZI</name>
<dbReference type="AlphaFoldDB" id="A0AAN7U350"/>
<dbReference type="InterPro" id="IPR001155">
    <property type="entry name" value="OxRdtase_FMN_N"/>
</dbReference>
<evidence type="ECO:0000256" key="1">
    <source>
        <dbReference type="ARBA" id="ARBA00005979"/>
    </source>
</evidence>
<keyword evidence="2" id="KW-0285">Flavoprotein</keyword>
<evidence type="ECO:0000313" key="6">
    <source>
        <dbReference type="EMBL" id="KAK5624435.1"/>
    </source>
</evidence>
<dbReference type="Gene3D" id="3.20.20.70">
    <property type="entry name" value="Aldolase class I"/>
    <property type="match status" value="1"/>
</dbReference>
<accession>A0AAN7U350</accession>
<dbReference type="EMBL" id="JAWHQM010000001">
    <property type="protein sequence ID" value="KAK5624435.1"/>
    <property type="molecule type" value="Genomic_DNA"/>
</dbReference>
<evidence type="ECO:0000313" key="7">
    <source>
        <dbReference type="Proteomes" id="UP001305414"/>
    </source>
</evidence>
<reference evidence="6 7" key="1">
    <citation type="submission" date="2023-10" db="EMBL/GenBank/DDBJ databases">
        <title>Draft genome sequence of Xylaria bambusicola isolate GMP-LS, the root and basal stem rot pathogen of sugarcane in Indonesia.</title>
        <authorList>
            <person name="Selvaraj P."/>
            <person name="Muralishankar V."/>
            <person name="Muruganantham S."/>
            <person name="Sp S."/>
            <person name="Haryani S."/>
            <person name="Lau K.J.X."/>
            <person name="Naqvi N.I."/>
        </authorList>
    </citation>
    <scope>NUCLEOTIDE SEQUENCE [LARGE SCALE GENOMIC DNA]</scope>
    <source>
        <strain evidence="6">GMP-LS</strain>
    </source>
</reference>
<evidence type="ECO:0000256" key="4">
    <source>
        <dbReference type="ARBA" id="ARBA00023002"/>
    </source>
</evidence>
<dbReference type="GO" id="GO:0010181">
    <property type="term" value="F:FMN binding"/>
    <property type="evidence" value="ECO:0007669"/>
    <property type="project" value="InterPro"/>
</dbReference>
<dbReference type="Proteomes" id="UP001305414">
    <property type="component" value="Unassembled WGS sequence"/>
</dbReference>
<dbReference type="InterPro" id="IPR013785">
    <property type="entry name" value="Aldolase_TIM"/>
</dbReference>
<dbReference type="InterPro" id="IPR051799">
    <property type="entry name" value="NADH_flavin_oxidoreductase"/>
</dbReference>
<feature type="domain" description="NADH:flavin oxidoreductase/NADH oxidase N-terminal" evidence="5">
    <location>
        <begin position="86"/>
        <end position="139"/>
    </location>
</feature>